<comment type="catalytic activity">
    <reaction evidence="1">
        <text>Thiol-dependent hydrolysis of ester, thioester, amide, peptide and isopeptide bonds formed by the C-terminal Gly of ubiquitin (a 76-residue protein attached to proteins as an intracellular targeting signal).</text>
        <dbReference type="EC" id="3.4.19.12"/>
    </reaction>
</comment>
<dbReference type="InterPro" id="IPR028889">
    <property type="entry name" value="USP"/>
</dbReference>
<sequence>MAMSMSLVLQAAGGPTKRLGTGRQGSPAAGTASSCAPGRLRVSQHREGMTGNGCLCCSCIPFPHLLVAHRACKTAPRLLQDLFTYDPRHEERAGRNLLTSPPPQHDANAPAVAAVPFRNCRHNFFTKDKQSIPVEPGREPDTDTVYKVAAYCQKCRWHVDVVVDHRNNHGKSKWCGRGNTDYALHHFLYQGQEGSNGINGLEAQLPSRTYAFRCSAPQCSLHVRIGMRPPIFSEHDIETLTNQAKLRKRWEVAQHLAGDRADPVMARRVDAPDYLNTYLQDSLNPSKGKARIPLFNKKFLKTFGRDCDSILRRLGFENRQEEDEEGTLIEAWYLPRPENTAHPLEYTMRTKIEDARYELNTIILSVPENERANCRHQPMHPLPSRDELERVLACADYAKAKGRETRSTSHEEDHPYYASLGALADFDDSLILFAFSRQVAVDIDNKDYYFECLQDLATGRQSETLGVQVALLASQGLISKRDAQRAYQYFGINPAHASVIGDDHIIGSFKSRLYDISPLQAEEARKQLRVLGDVRDSERIRAEAAGSIETYEQAMAWFELDPATPDDFVQTMYSLKTQDNPAEVETAQKALQIIADHRQSERLQHFLKFGTMSEPEMDLGDAYAHFQVSDRSVALDPAVLDSLLSTYELGTSERARMEKAHALIQQDQTQRFGNRPANAPLPVVRRNNYPLESWPVGLRNIGNTCYLNSVLQFLFTIKPLRDLILNCEDHLQDPSPEALKDKKVGRMAVTPERVLTAQKFVRELRAFFERMIKAPTDTVQPEIDLASLALCKSDISEEAEIQGSDIIPGVGLGTIDGAVVSGPMLPPAEDQLTPVELPAGGSINKNETDCTDTVMDNSDTPEVNPTDSEMKEDSPSHENGSTKEGGNDVPAPPTRPPPVPPRADPKPAPKPAVQSSTKIGRIEESARQQDAAEVMANIFDLISCAITGDSVLREGEQGDAIKKLFFGDVTTVMEKPDGVQKNQELRDHFLVATGRRDRSLYATLDEDFGLGEIEGGGGTRYDYVEQAAPIQIINVKRLQYEKGQPVYDHSHIGLEKTMYLDRYLARTPTLDESQLLELRKAQWAKQKQLRELDAKRTKLQTSGIEGMNLPECLDATSDFIQSLSSDNSEHQDQPGSLLTPPPELSDTLRKRASDYASELSGIDEQMTTLESEINNVFRDCTSVPYRLHAVFVHRGDVKGGHYWIYIYDFQNKEWRSYNDDRVEKVENESAVLEKEEGKRPKVSTGVVYVRADLAEQYTEAVCRHPEQPNVERKDIEMKDVADDADDTDDELPDLEPVDAANAPVIEGIEKV</sequence>
<dbReference type="GO" id="GO:0043161">
    <property type="term" value="P:proteasome-mediated ubiquitin-dependent protein catabolic process"/>
    <property type="evidence" value="ECO:0007669"/>
    <property type="project" value="InterPro"/>
</dbReference>
<evidence type="ECO:0000256" key="2">
    <source>
        <dbReference type="ARBA" id="ARBA00012759"/>
    </source>
</evidence>
<name>N4XF54_COCH4</name>
<dbReference type="GO" id="GO:0061136">
    <property type="term" value="P:regulation of proteasomal protein catabolic process"/>
    <property type="evidence" value="ECO:0007669"/>
    <property type="project" value="TreeGrafter"/>
</dbReference>
<dbReference type="SUPFAM" id="SSF54001">
    <property type="entry name" value="Cysteine proteinases"/>
    <property type="match status" value="1"/>
</dbReference>
<protein>
    <recommendedName>
        <fullName evidence="2">ubiquitinyl hydrolase 1</fullName>
        <ecNumber evidence="2">3.4.19.12</ecNumber>
    </recommendedName>
</protein>
<evidence type="ECO:0000313" key="9">
    <source>
        <dbReference type="EMBL" id="ENI03797.1"/>
    </source>
</evidence>
<reference evidence="10" key="2">
    <citation type="journal article" date="2013" name="PLoS Genet.">
        <title>Comparative genome structure, secondary metabolite, and effector coding capacity across Cochliobolus pathogens.</title>
        <authorList>
            <person name="Condon B.J."/>
            <person name="Leng Y."/>
            <person name="Wu D."/>
            <person name="Bushley K.E."/>
            <person name="Ohm R.A."/>
            <person name="Otillar R."/>
            <person name="Martin J."/>
            <person name="Schackwitz W."/>
            <person name="Grimwood J."/>
            <person name="MohdZainudin N."/>
            <person name="Xue C."/>
            <person name="Wang R."/>
            <person name="Manning V.A."/>
            <person name="Dhillon B."/>
            <person name="Tu Z.J."/>
            <person name="Steffenson B.J."/>
            <person name="Salamov A."/>
            <person name="Sun H."/>
            <person name="Lowry S."/>
            <person name="LaButti K."/>
            <person name="Han J."/>
            <person name="Copeland A."/>
            <person name="Lindquist E."/>
            <person name="Barry K."/>
            <person name="Schmutz J."/>
            <person name="Baker S.E."/>
            <person name="Ciuffetti L.M."/>
            <person name="Grigoriev I.V."/>
            <person name="Zhong S."/>
            <person name="Turgeon B.G."/>
        </authorList>
    </citation>
    <scope>NUCLEOTIDE SEQUENCE [LARGE SCALE GENOMIC DNA]</scope>
    <source>
        <strain evidence="10">C4 / ATCC 48331 / race T</strain>
    </source>
</reference>
<evidence type="ECO:0000256" key="3">
    <source>
        <dbReference type="ARBA" id="ARBA00022670"/>
    </source>
</evidence>
<organism evidence="9 10">
    <name type="scientific">Cochliobolus heterostrophus (strain C4 / ATCC 48331 / race T)</name>
    <name type="common">Southern corn leaf blight fungus</name>
    <name type="synonym">Bipolaris maydis</name>
    <dbReference type="NCBI Taxonomy" id="665024"/>
    <lineage>
        <taxon>Eukaryota</taxon>
        <taxon>Fungi</taxon>
        <taxon>Dikarya</taxon>
        <taxon>Ascomycota</taxon>
        <taxon>Pezizomycotina</taxon>
        <taxon>Dothideomycetes</taxon>
        <taxon>Pleosporomycetidae</taxon>
        <taxon>Pleosporales</taxon>
        <taxon>Pleosporineae</taxon>
        <taxon>Pleosporaceae</taxon>
        <taxon>Bipolaris</taxon>
    </lineage>
</organism>
<feature type="region of interest" description="Disordered" evidence="7">
    <location>
        <begin position="13"/>
        <end position="36"/>
    </location>
</feature>
<feature type="region of interest" description="Disordered" evidence="7">
    <location>
        <begin position="1123"/>
        <end position="1145"/>
    </location>
</feature>
<dbReference type="PROSITE" id="PS00973">
    <property type="entry name" value="USP_2"/>
    <property type="match status" value="1"/>
</dbReference>
<feature type="compositionally biased region" description="Polar residues" evidence="7">
    <location>
        <begin position="854"/>
        <end position="867"/>
    </location>
</feature>
<feature type="region of interest" description="Disordered" evidence="7">
    <location>
        <begin position="822"/>
        <end position="926"/>
    </location>
</feature>
<evidence type="ECO:0000256" key="6">
    <source>
        <dbReference type="ARBA" id="ARBA00022807"/>
    </source>
</evidence>
<proteinExistence type="predicted"/>
<feature type="compositionally biased region" description="Pro residues" evidence="7">
    <location>
        <begin position="890"/>
        <end position="910"/>
    </location>
</feature>
<dbReference type="GeneID" id="25846682"/>
<evidence type="ECO:0000256" key="1">
    <source>
        <dbReference type="ARBA" id="ARBA00000707"/>
    </source>
</evidence>
<feature type="compositionally biased region" description="Basic and acidic residues" evidence="7">
    <location>
        <begin position="1265"/>
        <end position="1281"/>
    </location>
</feature>
<dbReference type="Proteomes" id="UP000012338">
    <property type="component" value="Unassembled WGS sequence"/>
</dbReference>
<evidence type="ECO:0000313" key="10">
    <source>
        <dbReference type="Proteomes" id="UP000012338"/>
    </source>
</evidence>
<dbReference type="HOGENOM" id="CLU_003155_0_0_1"/>
<keyword evidence="3" id="KW-0645">Protease</keyword>
<dbReference type="Pfam" id="PF00443">
    <property type="entry name" value="UCH"/>
    <property type="match status" value="1"/>
</dbReference>
<dbReference type="InterPro" id="IPR038765">
    <property type="entry name" value="Papain-like_cys_pep_sf"/>
</dbReference>
<keyword evidence="5" id="KW-0378">Hydrolase</keyword>
<gene>
    <name evidence="9" type="ORF">COCC4DRAFT_62423</name>
</gene>
<dbReference type="PROSITE" id="PS00972">
    <property type="entry name" value="USP_1"/>
    <property type="match status" value="1"/>
</dbReference>
<dbReference type="InterPro" id="IPR044635">
    <property type="entry name" value="UBP14-like"/>
</dbReference>
<dbReference type="InterPro" id="IPR018200">
    <property type="entry name" value="USP_CS"/>
</dbReference>
<feature type="compositionally biased region" description="Acidic residues" evidence="7">
    <location>
        <begin position="1282"/>
        <end position="1296"/>
    </location>
</feature>
<dbReference type="PROSITE" id="PS50235">
    <property type="entry name" value="USP_3"/>
    <property type="match status" value="1"/>
</dbReference>
<feature type="region of interest" description="Disordered" evidence="7">
    <location>
        <begin position="1265"/>
        <end position="1311"/>
    </location>
</feature>
<accession>N4XF54</accession>
<keyword evidence="4" id="KW-0833">Ubl conjugation pathway</keyword>
<reference evidence="9 10" key="1">
    <citation type="journal article" date="2012" name="PLoS Pathog.">
        <title>Diverse lifestyles and strategies of plant pathogenesis encoded in the genomes of eighteen Dothideomycetes fungi.</title>
        <authorList>
            <person name="Ohm R.A."/>
            <person name="Feau N."/>
            <person name="Henrissat B."/>
            <person name="Schoch C.L."/>
            <person name="Horwitz B.A."/>
            <person name="Barry K.W."/>
            <person name="Condon B.J."/>
            <person name="Copeland A.C."/>
            <person name="Dhillon B."/>
            <person name="Glaser F."/>
            <person name="Hesse C.N."/>
            <person name="Kosti I."/>
            <person name="LaButti K."/>
            <person name="Lindquist E.A."/>
            <person name="Lucas S."/>
            <person name="Salamov A.A."/>
            <person name="Bradshaw R.E."/>
            <person name="Ciuffetti L."/>
            <person name="Hamelin R.C."/>
            <person name="Kema G.H.J."/>
            <person name="Lawrence C."/>
            <person name="Scott J.A."/>
            <person name="Spatafora J.W."/>
            <person name="Turgeon B.G."/>
            <person name="de Wit P.J.G.M."/>
            <person name="Zhong S."/>
            <person name="Goodwin S.B."/>
            <person name="Grigoriev I.V."/>
        </authorList>
    </citation>
    <scope>NUCLEOTIDE SEQUENCE [LARGE SCALE GENOMIC DNA]</scope>
    <source>
        <strain evidence="10">C4 / ATCC 48331 / race T</strain>
    </source>
</reference>
<feature type="domain" description="USP" evidence="8">
    <location>
        <begin position="696"/>
        <end position="1251"/>
    </location>
</feature>
<keyword evidence="10" id="KW-1185">Reference proteome</keyword>
<dbReference type="OrthoDB" id="2420415at2759"/>
<dbReference type="EMBL" id="KB733459">
    <property type="protein sequence ID" value="ENI03797.1"/>
    <property type="molecule type" value="Genomic_DNA"/>
</dbReference>
<dbReference type="GO" id="GO:0016579">
    <property type="term" value="P:protein deubiquitination"/>
    <property type="evidence" value="ECO:0007669"/>
    <property type="project" value="InterPro"/>
</dbReference>
<dbReference type="Gene3D" id="3.90.70.10">
    <property type="entry name" value="Cysteine proteinases"/>
    <property type="match status" value="2"/>
</dbReference>
<dbReference type="InterPro" id="IPR001394">
    <property type="entry name" value="Peptidase_C19_UCH"/>
</dbReference>
<evidence type="ECO:0000259" key="8">
    <source>
        <dbReference type="PROSITE" id="PS50235"/>
    </source>
</evidence>
<dbReference type="InterPro" id="IPR025305">
    <property type="entry name" value="UCH_repeat_domain"/>
</dbReference>
<evidence type="ECO:0000256" key="7">
    <source>
        <dbReference type="SAM" id="MobiDB-lite"/>
    </source>
</evidence>
<dbReference type="GO" id="GO:0070628">
    <property type="term" value="F:proteasome binding"/>
    <property type="evidence" value="ECO:0007669"/>
    <property type="project" value="TreeGrafter"/>
</dbReference>
<dbReference type="PANTHER" id="PTHR43982">
    <property type="entry name" value="UBIQUITIN CARBOXYL-TERMINAL HYDROLASE"/>
    <property type="match status" value="1"/>
</dbReference>
<dbReference type="Pfam" id="PF13446">
    <property type="entry name" value="RPT"/>
    <property type="match status" value="3"/>
</dbReference>
<dbReference type="PANTHER" id="PTHR43982:SF6">
    <property type="entry name" value="UBIQUITIN CARBOXYL-TERMINAL HYDROLASE 2-RELATED"/>
    <property type="match status" value="1"/>
</dbReference>
<dbReference type="RefSeq" id="XP_014077706.1">
    <property type="nucleotide sequence ID" value="XM_014222231.1"/>
</dbReference>
<evidence type="ECO:0000256" key="5">
    <source>
        <dbReference type="ARBA" id="ARBA00022801"/>
    </source>
</evidence>
<dbReference type="EC" id="3.4.19.12" evidence="2"/>
<dbReference type="GO" id="GO:0004843">
    <property type="term" value="F:cysteine-type deubiquitinase activity"/>
    <property type="evidence" value="ECO:0007669"/>
    <property type="project" value="UniProtKB-EC"/>
</dbReference>
<keyword evidence="6" id="KW-0788">Thiol protease</keyword>
<evidence type="ECO:0000256" key="4">
    <source>
        <dbReference type="ARBA" id="ARBA00022786"/>
    </source>
</evidence>